<keyword evidence="3 7" id="KW-0808">Transferase</keyword>
<protein>
    <recommendedName>
        <fullName evidence="2">histidine kinase</fullName>
        <ecNumber evidence="2">2.7.13.3</ecNumber>
    </recommendedName>
</protein>
<gene>
    <name evidence="7" type="primary">pdhS</name>
    <name evidence="7" type="ORF">ERS852554_01403</name>
</gene>
<organism evidence="7 8">
    <name type="scientific">Bacteroides uniformis</name>
    <dbReference type="NCBI Taxonomy" id="820"/>
    <lineage>
        <taxon>Bacteria</taxon>
        <taxon>Pseudomonadati</taxon>
        <taxon>Bacteroidota</taxon>
        <taxon>Bacteroidia</taxon>
        <taxon>Bacteroidales</taxon>
        <taxon>Bacteroidaceae</taxon>
        <taxon>Bacteroides</taxon>
    </lineage>
</organism>
<comment type="catalytic activity">
    <reaction evidence="1">
        <text>ATP + protein L-histidine = ADP + protein N-phospho-L-histidine.</text>
        <dbReference type="EC" id="2.7.13.3"/>
    </reaction>
</comment>
<dbReference type="EC" id="2.7.13.3" evidence="2"/>
<evidence type="ECO:0000256" key="2">
    <source>
        <dbReference type="ARBA" id="ARBA00012438"/>
    </source>
</evidence>
<evidence type="ECO:0000256" key="5">
    <source>
        <dbReference type="ARBA" id="ARBA00023012"/>
    </source>
</evidence>
<keyword evidence="4 7" id="KW-0418">Kinase</keyword>
<reference evidence="7 8" key="1">
    <citation type="submission" date="2015-09" db="EMBL/GenBank/DDBJ databases">
        <authorList>
            <consortium name="Pathogen Informatics"/>
        </authorList>
    </citation>
    <scope>NUCLEOTIDE SEQUENCE [LARGE SCALE GENOMIC DNA]</scope>
    <source>
        <strain evidence="7 8">2789STDY5834942</strain>
    </source>
</reference>
<dbReference type="SUPFAM" id="SSF47384">
    <property type="entry name" value="Homodimeric domain of signal transducing histidine kinase"/>
    <property type="match status" value="1"/>
</dbReference>
<evidence type="ECO:0000313" key="7">
    <source>
        <dbReference type="EMBL" id="CUP66617.1"/>
    </source>
</evidence>
<evidence type="ECO:0000256" key="4">
    <source>
        <dbReference type="ARBA" id="ARBA00022777"/>
    </source>
</evidence>
<dbReference type="PANTHER" id="PTHR43711">
    <property type="entry name" value="TWO-COMPONENT HISTIDINE KINASE"/>
    <property type="match status" value="1"/>
</dbReference>
<evidence type="ECO:0000313" key="8">
    <source>
        <dbReference type="Proteomes" id="UP000095788"/>
    </source>
</evidence>
<dbReference type="AlphaFoldDB" id="A0A174Q592"/>
<dbReference type="Pfam" id="PF00512">
    <property type="entry name" value="HisKA"/>
    <property type="match status" value="1"/>
</dbReference>
<accession>A0A174Q592</accession>
<keyword evidence="5" id="KW-0902">Two-component regulatory system</keyword>
<dbReference type="InterPro" id="IPR036097">
    <property type="entry name" value="HisK_dim/P_sf"/>
</dbReference>
<evidence type="ECO:0000259" key="6">
    <source>
        <dbReference type="SMART" id="SM00388"/>
    </source>
</evidence>
<evidence type="ECO:0000256" key="1">
    <source>
        <dbReference type="ARBA" id="ARBA00000085"/>
    </source>
</evidence>
<dbReference type="CDD" id="cd00082">
    <property type="entry name" value="HisKA"/>
    <property type="match status" value="1"/>
</dbReference>
<proteinExistence type="predicted"/>
<dbReference type="InterPro" id="IPR003661">
    <property type="entry name" value="HisK_dim/P_dom"/>
</dbReference>
<feature type="domain" description="Signal transduction histidine kinase dimerisation/phosphoacceptor" evidence="6">
    <location>
        <begin position="22"/>
        <end position="76"/>
    </location>
</feature>
<evidence type="ECO:0000256" key="3">
    <source>
        <dbReference type="ARBA" id="ARBA00022679"/>
    </source>
</evidence>
<dbReference type="SMART" id="SM00388">
    <property type="entry name" value="HisKA"/>
    <property type="match status" value="1"/>
</dbReference>
<dbReference type="Proteomes" id="UP000095788">
    <property type="component" value="Unassembled WGS sequence"/>
</dbReference>
<dbReference type="GO" id="GO:0000155">
    <property type="term" value="F:phosphorelay sensor kinase activity"/>
    <property type="evidence" value="ECO:0007669"/>
    <property type="project" value="InterPro"/>
</dbReference>
<dbReference type="EMBL" id="CZBF01000002">
    <property type="protein sequence ID" value="CUP66617.1"/>
    <property type="molecule type" value="Genomic_DNA"/>
</dbReference>
<dbReference type="Gene3D" id="1.10.287.130">
    <property type="match status" value="1"/>
</dbReference>
<sequence>MKMADKLFWAIMRDAIENADCSKSVFLANMSHEVRTPLNVIVGFSELLASASTGEEEILLLEIVQSYFYVKDTGTGIP</sequence>
<dbReference type="InterPro" id="IPR050736">
    <property type="entry name" value="Sensor_HK_Regulatory"/>
</dbReference>
<name>A0A174Q592_BACUN</name>
<dbReference type="PANTHER" id="PTHR43711:SF31">
    <property type="entry name" value="HISTIDINE KINASE"/>
    <property type="match status" value="1"/>
</dbReference>